<reference evidence="1 2" key="1">
    <citation type="submission" date="2022-05" db="EMBL/GenBank/DDBJ databases">
        <authorList>
            <consortium name="Genoscope - CEA"/>
            <person name="William W."/>
        </authorList>
    </citation>
    <scope>NUCLEOTIDE SEQUENCE [LARGE SCALE GENOMIC DNA]</scope>
</reference>
<organism evidence="1 2">
    <name type="scientific">Porites lobata</name>
    <dbReference type="NCBI Taxonomy" id="104759"/>
    <lineage>
        <taxon>Eukaryota</taxon>
        <taxon>Metazoa</taxon>
        <taxon>Cnidaria</taxon>
        <taxon>Anthozoa</taxon>
        <taxon>Hexacorallia</taxon>
        <taxon>Scleractinia</taxon>
        <taxon>Fungiina</taxon>
        <taxon>Poritidae</taxon>
        <taxon>Porites</taxon>
    </lineage>
</organism>
<dbReference type="InterPro" id="IPR027417">
    <property type="entry name" value="P-loop_NTPase"/>
</dbReference>
<dbReference type="Proteomes" id="UP001159405">
    <property type="component" value="Unassembled WGS sequence"/>
</dbReference>
<proteinExistence type="predicted"/>
<keyword evidence="2" id="KW-1185">Reference proteome</keyword>
<protein>
    <submittedName>
        <fullName evidence="1">Uncharacterized protein</fullName>
    </submittedName>
</protein>
<evidence type="ECO:0000313" key="1">
    <source>
        <dbReference type="EMBL" id="CAH3153336.1"/>
    </source>
</evidence>
<sequence>MLIAWICSQELGFVLKSEQREALELLLRGKDVFCVLPTGFDKSLIYQMFVHAKSSSSSVQRPTVIRSVGNTRLLPHANMPLVPMNCFLCRVDYGLEENVLTEQM</sequence>
<dbReference type="SUPFAM" id="SSF52540">
    <property type="entry name" value="P-loop containing nucleoside triphosphate hydrolases"/>
    <property type="match status" value="1"/>
</dbReference>
<name>A0ABN8PY74_9CNID</name>
<dbReference type="Gene3D" id="3.40.50.300">
    <property type="entry name" value="P-loop containing nucleotide triphosphate hydrolases"/>
    <property type="match status" value="1"/>
</dbReference>
<evidence type="ECO:0000313" key="2">
    <source>
        <dbReference type="Proteomes" id="UP001159405"/>
    </source>
</evidence>
<comment type="caution">
    <text evidence="1">The sequence shown here is derived from an EMBL/GenBank/DDBJ whole genome shotgun (WGS) entry which is preliminary data.</text>
</comment>
<accession>A0ABN8PY74</accession>
<dbReference type="EMBL" id="CALNXK010000096">
    <property type="protein sequence ID" value="CAH3153336.1"/>
    <property type="molecule type" value="Genomic_DNA"/>
</dbReference>
<gene>
    <name evidence="1" type="ORF">PLOB_00049532</name>
</gene>